<dbReference type="InterPro" id="IPR015421">
    <property type="entry name" value="PyrdxlP-dep_Trfase_major"/>
</dbReference>
<dbReference type="InterPro" id="IPR005814">
    <property type="entry name" value="Aminotrans_3"/>
</dbReference>
<dbReference type="Gene3D" id="3.90.1150.10">
    <property type="entry name" value="Aspartate Aminotransferase, domain 1"/>
    <property type="match status" value="1"/>
</dbReference>
<evidence type="ECO:0000256" key="1">
    <source>
        <dbReference type="ARBA" id="ARBA00001933"/>
    </source>
</evidence>
<comment type="function">
    <text evidence="7">Catalyzes reversively the conversion of L-aspartate beta-semialdehyde (ASA) to L-2,4-diaminobutyrate (DABA) by transamination with L-glutamate.</text>
</comment>
<dbReference type="PROSITE" id="PS00600">
    <property type="entry name" value="AA_TRANSFER_CLASS_3"/>
    <property type="match status" value="1"/>
</dbReference>
<dbReference type="EC" id="2.6.1.76" evidence="7"/>
<comment type="pathway">
    <text evidence="7">Amine and polyamine biosynthesis; ectoine biosynthesis; L-ectoine from L-aspartate 4-semialdehyde: step 1/3.</text>
</comment>
<dbReference type="EMBL" id="DTMM01000209">
    <property type="protein sequence ID" value="HFT94175.1"/>
    <property type="molecule type" value="Genomic_DNA"/>
</dbReference>
<sequence length="425" mass="46804">MKIFEENESTVRSYCRSFPVVFQQARGAELTSTDGRRYIDFLAGAGTLNYGHNHPFLRQALIEYIERDGITHSLDLYTDAKEAFLDTFNRTILKPRGMEDYLMQFTGPTGANAVEAALKLARKVTGRTNVLSFTNGFHGCSVGALSATGNQHHRGGAGIPLSHVSRMPYANYFGDQVNTISMMEKLLDDPSSGIDKPAAAIVEVVQGEGGLNTASAEWMRKLENLCRKHGMLLIVDDIQAGCGRTGYFFSFEEMGIRPDIITLSKSLSGYGLPLAVVLMKKELDQWKAGEHNGTFRGNNHAFVTATASIEHFWSDDSFARSVRAKSRLLAERLHRIALRHGPHSLKVKGRGMMLGIACPDGEIAEEVCREAFQKGLIMETCGSNAEVVKCLCPLTIPKDQMNSAMDILEESFASILNEHVSTRSS</sequence>
<accession>A0A7C3QV24</accession>
<keyword evidence="5 6" id="KW-0663">Pyridoxal phosphate</keyword>
<dbReference type="GO" id="GO:0047307">
    <property type="term" value="F:diaminobutyrate-pyruvate transaminase activity"/>
    <property type="evidence" value="ECO:0007669"/>
    <property type="project" value="InterPro"/>
</dbReference>
<dbReference type="GO" id="GO:0030170">
    <property type="term" value="F:pyridoxal phosphate binding"/>
    <property type="evidence" value="ECO:0007669"/>
    <property type="project" value="InterPro"/>
</dbReference>
<evidence type="ECO:0000313" key="8">
    <source>
        <dbReference type="EMBL" id="HFT94175.1"/>
    </source>
</evidence>
<dbReference type="NCBIfam" id="TIGR02407">
    <property type="entry name" value="ectoine_ectB"/>
    <property type="match status" value="1"/>
</dbReference>
<dbReference type="CDD" id="cd00610">
    <property type="entry name" value="OAT_like"/>
    <property type="match status" value="1"/>
</dbReference>
<proteinExistence type="inferred from homology"/>
<dbReference type="GO" id="GO:0045303">
    <property type="term" value="F:diaminobutyrate-2-oxoglutarate transaminase activity"/>
    <property type="evidence" value="ECO:0007669"/>
    <property type="project" value="UniProtKB-EC"/>
</dbReference>
<dbReference type="InterPro" id="IPR015422">
    <property type="entry name" value="PyrdxlP-dep_Trfase_small"/>
</dbReference>
<comment type="similarity">
    <text evidence="2 6">Belongs to the class-III pyridoxal-phosphate-dependent aminotransferase family.</text>
</comment>
<dbReference type="NCBIfam" id="NF006733">
    <property type="entry name" value="PRK09264.1"/>
    <property type="match status" value="1"/>
</dbReference>
<dbReference type="Gene3D" id="3.40.640.10">
    <property type="entry name" value="Type I PLP-dependent aspartate aminotransferase-like (Major domain)"/>
    <property type="match status" value="1"/>
</dbReference>
<evidence type="ECO:0000256" key="6">
    <source>
        <dbReference type="RuleBase" id="RU003560"/>
    </source>
</evidence>
<dbReference type="Pfam" id="PF00202">
    <property type="entry name" value="Aminotran_3"/>
    <property type="match status" value="1"/>
</dbReference>
<comment type="cofactor">
    <cofactor evidence="1 7">
        <name>pyridoxal 5'-phosphate</name>
        <dbReference type="ChEBI" id="CHEBI:597326"/>
    </cofactor>
</comment>
<reference evidence="8" key="1">
    <citation type="journal article" date="2020" name="mSystems">
        <title>Genome- and Community-Level Interaction Insights into Carbon Utilization and Element Cycling Functions of Hydrothermarchaeota in Hydrothermal Sediment.</title>
        <authorList>
            <person name="Zhou Z."/>
            <person name="Liu Y."/>
            <person name="Xu W."/>
            <person name="Pan J."/>
            <person name="Luo Z.H."/>
            <person name="Li M."/>
        </authorList>
    </citation>
    <scope>NUCLEOTIDE SEQUENCE [LARGE SCALE GENOMIC DNA]</scope>
    <source>
        <strain evidence="8">SpSt-902</strain>
    </source>
</reference>
<dbReference type="NCBIfam" id="TIGR00709">
    <property type="entry name" value="dat"/>
    <property type="match status" value="1"/>
</dbReference>
<evidence type="ECO:0000256" key="2">
    <source>
        <dbReference type="ARBA" id="ARBA00008954"/>
    </source>
</evidence>
<dbReference type="PANTHER" id="PTHR43552">
    <property type="entry name" value="DIAMINOBUTYRATE--2-OXOGLUTARATE AMINOTRANSFERASE"/>
    <property type="match status" value="1"/>
</dbReference>
<evidence type="ECO:0000256" key="4">
    <source>
        <dbReference type="ARBA" id="ARBA00022679"/>
    </source>
</evidence>
<dbReference type="InterPro" id="IPR015424">
    <property type="entry name" value="PyrdxlP-dep_Trfase"/>
</dbReference>
<dbReference type="AlphaFoldDB" id="A0A7C3QV24"/>
<dbReference type="UniPathway" id="UPA00067">
    <property type="reaction ID" value="UER00121"/>
</dbReference>
<comment type="catalytic activity">
    <reaction evidence="7">
        <text>L-2,4-diaminobutanoate + 2-oxoglutarate = L-aspartate 4-semialdehyde + L-glutamate</text>
        <dbReference type="Rhea" id="RHEA:11160"/>
        <dbReference type="ChEBI" id="CHEBI:16810"/>
        <dbReference type="ChEBI" id="CHEBI:29985"/>
        <dbReference type="ChEBI" id="CHEBI:58761"/>
        <dbReference type="ChEBI" id="CHEBI:537519"/>
        <dbReference type="EC" id="2.6.1.76"/>
    </reaction>
</comment>
<dbReference type="PIRSF" id="PIRSF000521">
    <property type="entry name" value="Transaminase_4ab_Lys_Orn"/>
    <property type="match status" value="1"/>
</dbReference>
<keyword evidence="3 7" id="KW-0032">Aminotransferase</keyword>
<dbReference type="SUPFAM" id="SSF53383">
    <property type="entry name" value="PLP-dependent transferases"/>
    <property type="match status" value="1"/>
</dbReference>
<dbReference type="GO" id="GO:0019491">
    <property type="term" value="P:ectoine biosynthetic process"/>
    <property type="evidence" value="ECO:0007669"/>
    <property type="project" value="UniProtKB-UniPathway"/>
</dbReference>
<comment type="caution">
    <text evidence="8">The sequence shown here is derived from an EMBL/GenBank/DDBJ whole genome shotgun (WGS) entry which is preliminary data.</text>
</comment>
<evidence type="ECO:0000256" key="7">
    <source>
        <dbReference type="RuleBase" id="RU365034"/>
    </source>
</evidence>
<dbReference type="InterPro" id="IPR004637">
    <property type="entry name" value="Dat"/>
</dbReference>
<evidence type="ECO:0000256" key="3">
    <source>
        <dbReference type="ARBA" id="ARBA00022576"/>
    </source>
</evidence>
<organism evidence="8">
    <name type="scientific">Leptospirillum ferriphilum</name>
    <dbReference type="NCBI Taxonomy" id="178606"/>
    <lineage>
        <taxon>Bacteria</taxon>
        <taxon>Pseudomonadati</taxon>
        <taxon>Nitrospirota</taxon>
        <taxon>Nitrospiria</taxon>
        <taxon>Nitrospirales</taxon>
        <taxon>Nitrospiraceae</taxon>
        <taxon>Leptospirillum</taxon>
    </lineage>
</organism>
<name>A0A7C3QV24_9BACT</name>
<protein>
    <recommendedName>
        <fullName evidence="7">Diaminobutyrate--2-oxoglutarate transaminase</fullName>
        <ecNumber evidence="7">2.6.1.76</ecNumber>
    </recommendedName>
    <alternativeName>
        <fullName evidence="7">DABA aminotransferase</fullName>
    </alternativeName>
</protein>
<keyword evidence="4 7" id="KW-0808">Transferase</keyword>
<dbReference type="PANTHER" id="PTHR43552:SF2">
    <property type="entry name" value="DIAMINOBUTYRATE--2-OXOGLUTARATE TRANSAMINASE"/>
    <property type="match status" value="1"/>
</dbReference>
<dbReference type="InterPro" id="IPR049704">
    <property type="entry name" value="Aminotrans_3_PPA_site"/>
</dbReference>
<evidence type="ECO:0000256" key="5">
    <source>
        <dbReference type="ARBA" id="ARBA00022898"/>
    </source>
</evidence>
<dbReference type="InterPro" id="IPR012773">
    <property type="entry name" value="Ectoine_EctB"/>
</dbReference>
<gene>
    <name evidence="8" type="primary">ectB</name>
    <name evidence="8" type="ORF">ENX03_09675</name>
</gene>